<comment type="caution">
    <text evidence="10">The sequence shown here is derived from an EMBL/GenBank/DDBJ whole genome shotgun (WGS) entry which is preliminary data.</text>
</comment>
<accession>A0A839V9L0</accession>
<dbReference type="CDD" id="cd13403">
    <property type="entry name" value="MLTF-like"/>
    <property type="match status" value="1"/>
</dbReference>
<dbReference type="Gene3D" id="3.40.190.10">
    <property type="entry name" value="Periplasmic binding protein-like II"/>
    <property type="match status" value="2"/>
</dbReference>
<feature type="active site" evidence="8">
    <location>
        <position position="349"/>
    </location>
</feature>
<dbReference type="GO" id="GO:0009279">
    <property type="term" value="C:cell outer membrane"/>
    <property type="evidence" value="ECO:0007669"/>
    <property type="project" value="UniProtKB-SubCell"/>
</dbReference>
<dbReference type="PANTHER" id="PTHR35936">
    <property type="entry name" value="MEMBRANE-BOUND LYTIC MUREIN TRANSGLYCOSYLASE F"/>
    <property type="match status" value="1"/>
</dbReference>
<keyword evidence="11" id="KW-1185">Reference proteome</keyword>
<dbReference type="Pfam" id="PF01464">
    <property type="entry name" value="SLT"/>
    <property type="match status" value="1"/>
</dbReference>
<protein>
    <recommendedName>
        <fullName evidence="8">Membrane-bound lytic murein transglycosylase F</fullName>
        <ecNumber evidence="8">4.2.2.n1</ecNumber>
    </recommendedName>
    <alternativeName>
        <fullName evidence="8">Murein lyase F</fullName>
    </alternativeName>
</protein>
<dbReference type="InterPro" id="IPR008258">
    <property type="entry name" value="Transglycosylase_SLT_dom_1"/>
</dbReference>
<dbReference type="InterPro" id="IPR023346">
    <property type="entry name" value="Lysozyme-like_dom_sf"/>
</dbReference>
<dbReference type="InterPro" id="IPR023703">
    <property type="entry name" value="MltF"/>
</dbReference>
<dbReference type="EMBL" id="JACHXP010000008">
    <property type="protein sequence ID" value="MBB3190650.1"/>
    <property type="molecule type" value="Genomic_DNA"/>
</dbReference>
<dbReference type="AlphaFoldDB" id="A0A839V9L0"/>
<dbReference type="GO" id="GO:0000270">
    <property type="term" value="P:peptidoglycan metabolic process"/>
    <property type="evidence" value="ECO:0007669"/>
    <property type="project" value="InterPro"/>
</dbReference>
<dbReference type="NCBIfam" id="NF008112">
    <property type="entry name" value="PRK10859.1"/>
    <property type="match status" value="1"/>
</dbReference>
<comment type="similarity">
    <text evidence="8">In the C-terminal section; belongs to the transglycosylase Slt family.</text>
</comment>
<evidence type="ECO:0000256" key="6">
    <source>
        <dbReference type="ARBA" id="ARBA00023239"/>
    </source>
</evidence>
<comment type="subcellular location">
    <subcellularLocation>
        <location evidence="8">Cell outer membrane</location>
        <topology evidence="8">Peripheral membrane protein</topology>
    </subcellularLocation>
    <text evidence="8">Attached to the inner leaflet of the outer membrane.</text>
</comment>
<reference evidence="10 11" key="1">
    <citation type="submission" date="2020-08" db="EMBL/GenBank/DDBJ databases">
        <title>Genomic Encyclopedia of Type Strains, Phase III (KMG-III): the genomes of soil and plant-associated and newly described type strains.</title>
        <authorList>
            <person name="Whitman W."/>
        </authorList>
    </citation>
    <scope>NUCLEOTIDE SEQUENCE [LARGE SCALE GENOMIC DNA]</scope>
    <source>
        <strain evidence="10 11">CECT 7282</strain>
    </source>
</reference>
<name>A0A839V9L0_9GAMM</name>
<dbReference type="InterPro" id="IPR001638">
    <property type="entry name" value="Solute-binding_3/MltF_N"/>
</dbReference>
<evidence type="ECO:0000256" key="4">
    <source>
        <dbReference type="ARBA" id="ARBA00023136"/>
    </source>
</evidence>
<gene>
    <name evidence="8" type="primary">mltF</name>
    <name evidence="10" type="ORF">FHR94_001884</name>
</gene>
<keyword evidence="7 8" id="KW-0961">Cell wall biogenesis/degradation</keyword>
<comment type="similarity">
    <text evidence="8">In the N-terminal section; belongs to the bacterial solute-binding protein 3 family.</text>
</comment>
<dbReference type="SUPFAM" id="SSF53955">
    <property type="entry name" value="Lysozyme-like"/>
    <property type="match status" value="1"/>
</dbReference>
<evidence type="ECO:0000256" key="5">
    <source>
        <dbReference type="ARBA" id="ARBA00023237"/>
    </source>
</evidence>
<keyword evidence="3 8" id="KW-0732">Signal</keyword>
<organism evidence="10 11">
    <name type="scientific">Halomonas cerina</name>
    <dbReference type="NCBI Taxonomy" id="447424"/>
    <lineage>
        <taxon>Bacteria</taxon>
        <taxon>Pseudomonadati</taxon>
        <taxon>Pseudomonadota</taxon>
        <taxon>Gammaproteobacteria</taxon>
        <taxon>Oceanospirillales</taxon>
        <taxon>Halomonadaceae</taxon>
        <taxon>Halomonas</taxon>
    </lineage>
</organism>
<keyword evidence="5 8" id="KW-0998">Cell outer membrane</keyword>
<comment type="function">
    <text evidence="8">Murein-degrading enzyme that degrades murein glycan strands and insoluble, high-molecular weight murein sacculi, with the concomitant formation of a 1,6-anhydromuramoyl product. Lytic transglycosylases (LTs) play an integral role in the metabolism of the peptidoglycan (PG) sacculus. Their lytic action creates space within the PG sacculus to allow for its expansion as well as for the insertion of various structures such as secretion systems and flagella.</text>
</comment>
<evidence type="ECO:0000313" key="10">
    <source>
        <dbReference type="EMBL" id="MBB3190650.1"/>
    </source>
</evidence>
<evidence type="ECO:0000256" key="3">
    <source>
        <dbReference type="ARBA" id="ARBA00022729"/>
    </source>
</evidence>
<keyword evidence="6 8" id="KW-0456">Lyase</keyword>
<dbReference type="GO" id="GO:0016998">
    <property type="term" value="P:cell wall macromolecule catabolic process"/>
    <property type="evidence" value="ECO:0007669"/>
    <property type="project" value="UniProtKB-UniRule"/>
</dbReference>
<evidence type="ECO:0000256" key="1">
    <source>
        <dbReference type="ARBA" id="ARBA00007734"/>
    </source>
</evidence>
<dbReference type="InterPro" id="IPR000189">
    <property type="entry name" value="Transglyc_AS"/>
</dbReference>
<dbReference type="PROSITE" id="PS00922">
    <property type="entry name" value="TRANSGLYCOSYLASE"/>
    <property type="match status" value="1"/>
</dbReference>
<feature type="domain" description="Solute-binding protein family 3/N-terminal" evidence="9">
    <location>
        <begin position="80"/>
        <end position="302"/>
    </location>
</feature>
<evidence type="ECO:0000256" key="2">
    <source>
        <dbReference type="ARBA" id="ARBA00010333"/>
    </source>
</evidence>
<evidence type="ECO:0000256" key="7">
    <source>
        <dbReference type="ARBA" id="ARBA00023316"/>
    </source>
</evidence>
<dbReference type="Pfam" id="PF00497">
    <property type="entry name" value="SBP_bac_3"/>
    <property type="match status" value="1"/>
</dbReference>
<dbReference type="EC" id="4.2.2.n1" evidence="8"/>
<comment type="catalytic activity">
    <reaction evidence="8">
        <text>Exolytic cleavage of the (1-&gt;4)-beta-glycosidic linkage between N-acetylmuramic acid (MurNAc) and N-acetylglucosamine (GlcNAc) residues in peptidoglycan, from either the reducing or the non-reducing ends of the peptidoglycan chains, with concomitant formation of a 1,6-anhydrobond in the MurNAc residue.</text>
        <dbReference type="EC" id="4.2.2.n1"/>
    </reaction>
</comment>
<sequence length="520" mass="58069">MILESAGCEKSVLVTATVALVMVKDSSLHIADMPDALNTLFRLRRRGNALLCVAALLALVPGYSAQPPGPHLPEVLARDFLSMHTRNTPTTYYEGRQGPTGFEYDLVRRFSDYLGVSLTLDANHNIPSVLEAVRREGDLGAAALPLDPTRDGLLFSRVIMPLQPLLVYRRGLPPPETIADLEGLEIGTLSGAGTDLVLRELQAQHPFLSWRESAELEVAELLGQVEDGTLDAAVIFAHQFRLNRLFFPEVEDGFPLGQPLSLAWAFPAGQGLGLLAAANRFLDDLRRSGELDALIARYFGHDDYLEYVGARTFIGHAQARLHEYDALFREAARHTGFDWKLLAAIGYQESHWDPRATSPTGVRGLMMLTNPTAGDLGVDNRLDPAQSIHGGARYLRQLIERLPESIQGDDRLFMAMAAYNVGLGHLYDARRLVEMRGGNPDAWPDVREALPLLQERKWHSQTRHGYARGGEPVIYVRNIRRYYEILTYVDRSQRQFHRLDARLPDEPKSATRFERVPPAL</sequence>
<dbReference type="PANTHER" id="PTHR35936:SF32">
    <property type="entry name" value="MEMBRANE-BOUND LYTIC MUREIN TRANSGLYCOSYLASE F"/>
    <property type="match status" value="1"/>
</dbReference>
<evidence type="ECO:0000259" key="9">
    <source>
        <dbReference type="SMART" id="SM00062"/>
    </source>
</evidence>
<dbReference type="HAMAP" id="MF_02016">
    <property type="entry name" value="MltF"/>
    <property type="match status" value="1"/>
</dbReference>
<evidence type="ECO:0000313" key="11">
    <source>
        <dbReference type="Proteomes" id="UP000547614"/>
    </source>
</evidence>
<comment type="caution">
    <text evidence="8">Lacks conserved residue(s) required for the propagation of feature annotation.</text>
</comment>
<proteinExistence type="inferred from homology"/>
<dbReference type="SMART" id="SM00062">
    <property type="entry name" value="PBPb"/>
    <property type="match status" value="1"/>
</dbReference>
<dbReference type="Proteomes" id="UP000547614">
    <property type="component" value="Unassembled WGS sequence"/>
</dbReference>
<comment type="similarity">
    <text evidence="1">Belongs to the transglycosylase Slt family.</text>
</comment>
<feature type="region of interest" description="LT domain" evidence="8">
    <location>
        <begin position="303"/>
        <end position="520"/>
    </location>
</feature>
<dbReference type="SUPFAM" id="SSF53850">
    <property type="entry name" value="Periplasmic binding protein-like II"/>
    <property type="match status" value="1"/>
</dbReference>
<dbReference type="GO" id="GO:0008933">
    <property type="term" value="F:peptidoglycan lytic transglycosylase activity"/>
    <property type="evidence" value="ECO:0007669"/>
    <property type="project" value="UniProtKB-UniRule"/>
</dbReference>
<dbReference type="CDD" id="cd01009">
    <property type="entry name" value="PBP2_YfhD_N"/>
    <property type="match status" value="1"/>
</dbReference>
<dbReference type="GO" id="GO:0071555">
    <property type="term" value="P:cell wall organization"/>
    <property type="evidence" value="ECO:0007669"/>
    <property type="project" value="UniProtKB-KW"/>
</dbReference>
<evidence type="ECO:0000256" key="8">
    <source>
        <dbReference type="HAMAP-Rule" id="MF_02016"/>
    </source>
</evidence>
<comment type="domain">
    <text evidence="8">The N-terminal domain does not have lytic activity and probably modulates enzymatic activity. The C-terminal domain is the catalytic active domain.</text>
</comment>
<comment type="similarity">
    <text evidence="2">Belongs to the bacterial solute-binding protein 3 family.</text>
</comment>
<dbReference type="Gene3D" id="1.10.530.10">
    <property type="match status" value="1"/>
</dbReference>
<keyword evidence="4 8" id="KW-0472">Membrane</keyword>